<feature type="region of interest" description="Disordered" evidence="1">
    <location>
        <begin position="166"/>
        <end position="186"/>
    </location>
</feature>
<proteinExistence type="predicted"/>
<gene>
    <name evidence="2" type="ordered locus">XALc_1226</name>
</gene>
<reference evidence="2 3" key="1">
    <citation type="journal article" date="2009" name="BMC Genomics">
        <title>The complete genome sequence of Xanthomonas albilineans provides new insights into the reductive genome evolution of the xylem-limited Xanthomonadaceae.</title>
        <authorList>
            <person name="Pieretti I."/>
            <person name="Royer M."/>
            <person name="Barbe V."/>
            <person name="Carrere S."/>
            <person name="Koebnik R."/>
            <person name="Cociancich S."/>
            <person name="Couloux A."/>
            <person name="Darrasse A."/>
            <person name="Gouzy J."/>
            <person name="Jacques M.A."/>
            <person name="Lauber E."/>
            <person name="Manceau C."/>
            <person name="Mangenot S."/>
            <person name="Poussier S."/>
            <person name="Segurens B."/>
            <person name="Szurek B."/>
            <person name="Verdier V."/>
            <person name="Arlat M."/>
            <person name="Rott P."/>
        </authorList>
    </citation>
    <scope>NUCLEOTIDE SEQUENCE [LARGE SCALE GENOMIC DNA]</scope>
    <source>
        <strain evidence="3">GPE PC73 / CFBP 7063</strain>
    </source>
</reference>
<dbReference type="Proteomes" id="UP000001890">
    <property type="component" value="Chromosome"/>
</dbReference>
<accession>D2UA07</accession>
<dbReference type="EMBL" id="FP565176">
    <property type="protein sequence ID" value="CBA15736.1"/>
    <property type="molecule type" value="Genomic_DNA"/>
</dbReference>
<dbReference type="AlphaFoldDB" id="D2UA07"/>
<protein>
    <submittedName>
        <fullName evidence="2">Uncharacterized protein</fullName>
    </submittedName>
</protein>
<evidence type="ECO:0000313" key="3">
    <source>
        <dbReference type="Proteomes" id="UP000001890"/>
    </source>
</evidence>
<evidence type="ECO:0000313" key="2">
    <source>
        <dbReference type="EMBL" id="CBA15736.1"/>
    </source>
</evidence>
<dbReference type="KEGG" id="xal:XALC_1226"/>
<name>D2UA07_XANAP</name>
<sequence length="198" mass="21096">MVMKKHPERLLRTLQDLISKAECSTSLSTFPFHSWPVLSRCWRKLSSISKASRCGASVAAVRSTARGLIDTSNWLYIRGASEAEVKGFHRITLNVKGRNEMSKSITNKAISSLALIIAGAAGSASASEAPSVATHNLESSTAINADLDSLRMAEFASPESLLAAADGHHSDSIGSHHHHTIASTDGVKVADTASRFDV</sequence>
<organism evidence="2 3">
    <name type="scientific">Xanthomonas albilineans (strain GPE PC73 / CFBP 7063)</name>
    <dbReference type="NCBI Taxonomy" id="380358"/>
    <lineage>
        <taxon>Bacteria</taxon>
        <taxon>Pseudomonadati</taxon>
        <taxon>Pseudomonadota</taxon>
        <taxon>Gammaproteobacteria</taxon>
        <taxon>Lysobacterales</taxon>
        <taxon>Lysobacteraceae</taxon>
        <taxon>Xanthomonas</taxon>
    </lineage>
</organism>
<keyword evidence="3" id="KW-1185">Reference proteome</keyword>
<dbReference type="STRING" id="380358.XALC_1226"/>
<evidence type="ECO:0000256" key="1">
    <source>
        <dbReference type="SAM" id="MobiDB-lite"/>
    </source>
</evidence>